<reference evidence="1 2" key="1">
    <citation type="journal article" date="2016" name="Proc. Natl. Acad. Sci. U.S.A.">
        <title>Lipid metabolic changes in an early divergent fungus govern the establishment of a mutualistic symbiosis with endobacteria.</title>
        <authorList>
            <person name="Lastovetsky O.A."/>
            <person name="Gaspar M.L."/>
            <person name="Mondo S.J."/>
            <person name="LaButti K.M."/>
            <person name="Sandor L."/>
            <person name="Grigoriev I.V."/>
            <person name="Henry S.A."/>
            <person name="Pawlowska T.E."/>
        </authorList>
    </citation>
    <scope>NUCLEOTIDE SEQUENCE [LARGE SCALE GENOMIC DNA]</scope>
    <source>
        <strain evidence="1 2">ATCC 52813</strain>
    </source>
</reference>
<dbReference type="RefSeq" id="XP_023461170.1">
    <property type="nucleotide sequence ID" value="XM_023614227.1"/>
</dbReference>
<dbReference type="Proteomes" id="UP000242254">
    <property type="component" value="Unassembled WGS sequence"/>
</dbReference>
<protein>
    <submittedName>
        <fullName evidence="1">Uncharacterized protein</fullName>
    </submittedName>
</protein>
<evidence type="ECO:0000313" key="2">
    <source>
        <dbReference type="Proteomes" id="UP000242254"/>
    </source>
</evidence>
<proteinExistence type="predicted"/>
<dbReference type="EMBL" id="KZ303876">
    <property type="protein sequence ID" value="PHZ07462.1"/>
    <property type="molecule type" value="Genomic_DNA"/>
</dbReference>
<dbReference type="AlphaFoldDB" id="A0A2G4SFB8"/>
<evidence type="ECO:0000313" key="1">
    <source>
        <dbReference type="EMBL" id="PHZ07462.1"/>
    </source>
</evidence>
<dbReference type="GeneID" id="35445216"/>
<gene>
    <name evidence="1" type="ORF">RHIMIDRAFT_295933</name>
</gene>
<organism evidence="1 2">
    <name type="scientific">Rhizopus microsporus ATCC 52813</name>
    <dbReference type="NCBI Taxonomy" id="1340429"/>
    <lineage>
        <taxon>Eukaryota</taxon>
        <taxon>Fungi</taxon>
        <taxon>Fungi incertae sedis</taxon>
        <taxon>Mucoromycota</taxon>
        <taxon>Mucoromycotina</taxon>
        <taxon>Mucoromycetes</taxon>
        <taxon>Mucorales</taxon>
        <taxon>Mucorineae</taxon>
        <taxon>Rhizopodaceae</taxon>
        <taxon>Rhizopus</taxon>
    </lineage>
</organism>
<dbReference type="STRING" id="1340429.A0A2G4SFB8"/>
<accession>A0A2G4SFB8</accession>
<keyword evidence="2" id="KW-1185">Reference proteome</keyword>
<sequence>MQKIKKRTGELNSEIRAHQDRVHFLQTKLKSVLKECKYYLLQNNINEDKKKWIRKRAGPLHQQETKHINQMYQRIEQIKTCKAEFNARLHRMKEELSTERTKTYLKRKQLTTSSNRTREEQRIHIITQDALRCIDKVENMKIDNGLLKSGKITFLGTDNGLVTTIETVGFDMKRFKFHLYLYNKYSALENLSDEEQETSGSTIQMSPYMQLPKPYKTHASEVDYKNGAQKYIKQLELAKNTTDIGRQVVEAEVLLSKVDTTSARKLEHLNELHNT</sequence>
<name>A0A2G4SFB8_RHIZD</name>